<dbReference type="Proteomes" id="UP000027581">
    <property type="component" value="Unassembled WGS sequence"/>
</dbReference>
<evidence type="ECO:0000313" key="8">
    <source>
        <dbReference type="Proteomes" id="UP000027581"/>
    </source>
</evidence>
<dbReference type="EC" id="4.6.1.16" evidence="2"/>
<dbReference type="GO" id="GO:0000213">
    <property type="term" value="F:tRNA-intron lyase activity"/>
    <property type="evidence" value="ECO:0007669"/>
    <property type="project" value="UniProtKB-EC"/>
</dbReference>
<dbReference type="GO" id="GO:0006388">
    <property type="term" value="P:tRNA splicing, via endonucleolytic cleavage and ligation"/>
    <property type="evidence" value="ECO:0007669"/>
    <property type="project" value="InterPro"/>
</dbReference>
<dbReference type="EMBL" id="LT969577">
    <property type="protein sequence ID" value="SOV83187.1"/>
    <property type="molecule type" value="Genomic_DNA"/>
</dbReference>
<evidence type="ECO:0000313" key="9">
    <source>
        <dbReference type="Proteomes" id="UP000076359"/>
    </source>
</evidence>
<dbReference type="EMBL" id="LVLA01000015">
    <property type="protein sequence ID" value="KYN94191.1"/>
    <property type="molecule type" value="Genomic_DNA"/>
</dbReference>
<evidence type="ECO:0000259" key="4">
    <source>
        <dbReference type="Pfam" id="PF01974"/>
    </source>
</evidence>
<reference evidence="5" key="1">
    <citation type="submission" date="2014-01" db="EMBL/GenBank/DDBJ databases">
        <authorList>
            <person name="Aslett M."/>
        </authorList>
    </citation>
    <scope>NUCLEOTIDE SEQUENCE</scope>
    <source>
        <strain evidence="5">CDC</strain>
    </source>
</reference>
<dbReference type="OrthoDB" id="48041at2759"/>
<dbReference type="KEGG" id="prei:PRSY57_1453400"/>
<dbReference type="VEuPathDB" id="PlasmoDB:PRCDC_1453400"/>
<organism evidence="5 8">
    <name type="scientific">Plasmodium reichenowi</name>
    <dbReference type="NCBI Taxonomy" id="5854"/>
    <lineage>
        <taxon>Eukaryota</taxon>
        <taxon>Sar</taxon>
        <taxon>Alveolata</taxon>
        <taxon>Apicomplexa</taxon>
        <taxon>Aconoidasida</taxon>
        <taxon>Haemosporida</taxon>
        <taxon>Plasmodiidae</taxon>
        <taxon>Plasmodium</taxon>
        <taxon>Plasmodium (Laverania)</taxon>
    </lineage>
</organism>
<dbReference type="Pfam" id="PF01974">
    <property type="entry name" value="tRNA_int_endo"/>
    <property type="match status" value="1"/>
</dbReference>
<keyword evidence="5" id="KW-0378">Hydrolase</keyword>
<keyword evidence="8" id="KW-1185">Reference proteome</keyword>
<evidence type="ECO:0000313" key="5">
    <source>
        <dbReference type="EMBL" id="CDO67005.1"/>
    </source>
</evidence>
<evidence type="ECO:0000313" key="6">
    <source>
        <dbReference type="EMBL" id="KYN94191.1"/>
    </source>
</evidence>
<comment type="catalytic activity">
    <reaction evidence="3">
        <text>pretRNA = a 3'-half-tRNA molecule with a 5'-OH end + a 5'-half-tRNA molecule with a 2',3'-cyclic phosphate end + an intron with a 2',3'-cyclic phosphate and a 5'-hydroxyl terminus.</text>
        <dbReference type="EC" id="4.6.1.16"/>
    </reaction>
</comment>
<dbReference type="GeneID" id="24533794"/>
<evidence type="ECO:0000256" key="1">
    <source>
        <dbReference type="ARBA" id="ARBA00008078"/>
    </source>
</evidence>
<keyword evidence="5" id="KW-0540">Nuclease</keyword>
<keyword evidence="5" id="KW-0255">Endonuclease</keyword>
<dbReference type="GO" id="GO:0005634">
    <property type="term" value="C:nucleus"/>
    <property type="evidence" value="ECO:0007669"/>
    <property type="project" value="UniProtKB-ARBA"/>
</dbReference>
<evidence type="ECO:0000313" key="10">
    <source>
        <dbReference type="Proteomes" id="UP000240500"/>
    </source>
</evidence>
<evidence type="ECO:0000256" key="3">
    <source>
        <dbReference type="ARBA" id="ARBA00034031"/>
    </source>
</evidence>
<feature type="domain" description="tRNA intron endonuclease catalytic" evidence="4">
    <location>
        <begin position="7"/>
        <end position="89"/>
    </location>
</feature>
<dbReference type="InterPro" id="IPR036167">
    <property type="entry name" value="tRNA_intron_Endo_cat-like_sf"/>
</dbReference>
<dbReference type="RefSeq" id="XP_012765584.1">
    <property type="nucleotide sequence ID" value="XM_012910130.1"/>
</dbReference>
<dbReference type="GO" id="GO:0003676">
    <property type="term" value="F:nucleic acid binding"/>
    <property type="evidence" value="ECO:0007669"/>
    <property type="project" value="InterPro"/>
</dbReference>
<reference evidence="5" key="2">
    <citation type="submission" date="2014-05" db="EMBL/GenBank/DDBJ databases">
        <title>The genome sequences of chimpanzee malaria parasites reveal the path to human adaptation.</title>
        <authorList>
            <person name="Otto T.D."/>
            <person name="Rayner J.C."/>
            <person name="Boehme U."/>
            <person name="Pain A."/>
            <person name="Spottiswoode N."/>
            <person name="Sanders M."/>
            <person name="Quail M."/>
            <person name="Ollomo B."/>
            <person name="Renaud F."/>
            <person name="Thomas A.W."/>
            <person name="Prugnolle F."/>
            <person name="Conway D.J."/>
            <person name="Newbold C."/>
            <person name="Berriman M."/>
        </authorList>
    </citation>
    <scope>NUCLEOTIDE SEQUENCE [LARGE SCALE GENOMIC DNA]</scope>
    <source>
        <strain evidence="5">CDC</strain>
    </source>
</reference>
<dbReference type="EMBL" id="HG810775">
    <property type="protein sequence ID" value="CDO67005.1"/>
    <property type="molecule type" value="Genomic_DNA"/>
</dbReference>
<name>A0A060RZU1_PLARE</name>
<dbReference type="AlphaFoldDB" id="A0A060RZU1"/>
<evidence type="ECO:0000256" key="2">
    <source>
        <dbReference type="ARBA" id="ARBA00012573"/>
    </source>
</evidence>
<protein>
    <recommendedName>
        <fullName evidence="2">tRNA-intron lyase</fullName>
        <ecNumber evidence="2">4.6.1.16</ecNumber>
    </recommendedName>
</protein>
<gene>
    <name evidence="5" type="ORF">PRCDC_1453400</name>
    <name evidence="7" type="ORF">PRG01_1454100</name>
    <name evidence="6" type="ORF">PRSY57_1453400</name>
</gene>
<dbReference type="InterPro" id="IPR006677">
    <property type="entry name" value="tRNA_intron_Endonuc_cat-like"/>
</dbReference>
<evidence type="ECO:0000313" key="7">
    <source>
        <dbReference type="EMBL" id="SOV83187.1"/>
    </source>
</evidence>
<dbReference type="CDD" id="cd22363">
    <property type="entry name" value="tRNA-intron_lyase_C"/>
    <property type="match status" value="1"/>
</dbReference>
<sequence length="97" mass="11641">MILKNRKREIVFHDLNKLFIVVDGFKYGADFVLYKDNIDEEHGFALVFIKEENICLNEKEKNIIVRICESVKKKAIIAYINEDNKSIRYEEVFRKRK</sequence>
<reference evidence="7 10" key="4">
    <citation type="submission" date="2016-09" db="EMBL/GenBank/DDBJ databases">
        <authorList>
            <consortium name="Pathogen Informatics"/>
        </authorList>
    </citation>
    <scope>NUCLEOTIDE SEQUENCE [LARGE SCALE GENOMIC DNA]</scope>
</reference>
<dbReference type="GO" id="GO:0016787">
    <property type="term" value="F:hydrolase activity"/>
    <property type="evidence" value="ECO:0007669"/>
    <property type="project" value="UniProtKB-KW"/>
</dbReference>
<dbReference type="Proteomes" id="UP000240500">
    <property type="component" value="Chromosome 14"/>
</dbReference>
<reference evidence="6 9" key="3">
    <citation type="journal article" date="2016" name="Nat. Commun.">
        <title>Genomes of cryptic chimpanzee Plasmodium species reveal key evolutionary events leading to human malaria.</title>
        <authorList>
            <person name="Sundararaman S.A."/>
            <person name="Plenderleith L.J."/>
            <person name="Liu W."/>
            <person name="Loy D.E."/>
            <person name="Learn G.H."/>
            <person name="Li Y."/>
            <person name="Shaw K.S."/>
            <person name="Ayouba A."/>
            <person name="Peeters M."/>
            <person name="Speede S."/>
            <person name="Shaw G.M."/>
            <person name="Bushman F.D."/>
            <person name="Brisson D."/>
            <person name="Rayner J.C."/>
            <person name="Sharp P.M."/>
            <person name="Hahn B.H."/>
        </authorList>
    </citation>
    <scope>NUCLEOTIDE SEQUENCE [LARGE SCALE GENOMIC DNA]</scope>
    <source>
        <strain evidence="6 9">SY57</strain>
    </source>
</reference>
<proteinExistence type="inferred from homology"/>
<dbReference type="SUPFAM" id="SSF53032">
    <property type="entry name" value="tRNA-intron endonuclease catalytic domain-like"/>
    <property type="match status" value="1"/>
</dbReference>
<comment type="similarity">
    <text evidence="1">Belongs to the tRNA-intron endonuclease family.</text>
</comment>
<dbReference type="Proteomes" id="UP000076359">
    <property type="component" value="Chromosome 14"/>
</dbReference>
<dbReference type="VEuPathDB" id="PlasmoDB:PRG01_1454100"/>
<dbReference type="InterPro" id="IPR011856">
    <property type="entry name" value="tRNA_endonuc-like_dom_sf"/>
</dbReference>
<accession>A0A060RZU1</accession>
<dbReference type="Gene3D" id="3.40.1350.10">
    <property type="match status" value="1"/>
</dbReference>